<feature type="domain" description="HIG1" evidence="5">
    <location>
        <begin position="1"/>
        <end position="63"/>
    </location>
</feature>
<evidence type="ECO:0000256" key="4">
    <source>
        <dbReference type="SAM" id="Phobius"/>
    </source>
</evidence>
<sequence>MDTIVKILSFLAVLAVVVVLVRGLWNMAKGGSANTSQRLMRMRVMLQFVAVMVLMALLWLSGR</sequence>
<evidence type="ECO:0000256" key="1">
    <source>
        <dbReference type="ARBA" id="ARBA00022692"/>
    </source>
</evidence>
<dbReference type="NCBIfam" id="NF033233">
    <property type="entry name" value="twin_helix"/>
    <property type="match status" value="1"/>
</dbReference>
<feature type="transmembrane region" description="Helical" evidence="4">
    <location>
        <begin position="6"/>
        <end position="25"/>
    </location>
</feature>
<dbReference type="InterPro" id="IPR007667">
    <property type="entry name" value="Hypoxia_induced_domain"/>
</dbReference>
<evidence type="ECO:0000256" key="2">
    <source>
        <dbReference type="ARBA" id="ARBA00022989"/>
    </source>
</evidence>
<gene>
    <name evidence="6" type="ORF">A4S15_00640</name>
</gene>
<evidence type="ECO:0000256" key="3">
    <source>
        <dbReference type="ARBA" id="ARBA00023136"/>
    </source>
</evidence>
<evidence type="ECO:0000313" key="6">
    <source>
        <dbReference type="EMBL" id="OQW50147.1"/>
    </source>
</evidence>
<evidence type="ECO:0000259" key="5">
    <source>
        <dbReference type="PROSITE" id="PS51503"/>
    </source>
</evidence>
<dbReference type="EMBL" id="LWDL01000026">
    <property type="protein sequence ID" value="OQW50147.1"/>
    <property type="molecule type" value="Genomic_DNA"/>
</dbReference>
<keyword evidence="3 4" id="KW-0472">Membrane</keyword>
<dbReference type="AlphaFoldDB" id="A0A1W9HSD4"/>
<dbReference type="RefSeq" id="WP_376800142.1">
    <property type="nucleotide sequence ID" value="NZ_DBNB01000028.1"/>
</dbReference>
<dbReference type="Pfam" id="PF04588">
    <property type="entry name" value="HIG_1_N"/>
    <property type="match status" value="1"/>
</dbReference>
<dbReference type="Gene3D" id="6.10.140.1320">
    <property type="match status" value="1"/>
</dbReference>
<dbReference type="Proteomes" id="UP000192872">
    <property type="component" value="Unassembled WGS sequence"/>
</dbReference>
<accession>A0A1W9HSD4</accession>
<evidence type="ECO:0000313" key="7">
    <source>
        <dbReference type="Proteomes" id="UP000192872"/>
    </source>
</evidence>
<keyword evidence="1 4" id="KW-0812">Transmembrane</keyword>
<name>A0A1W9HSD4_9HYPH</name>
<keyword evidence="2 4" id="KW-1133">Transmembrane helix</keyword>
<organism evidence="6 7">
    <name type="scientific">Candidatus Raskinella chloraquaticus</name>
    <dbReference type="NCBI Taxonomy" id="1951219"/>
    <lineage>
        <taxon>Bacteria</taxon>
        <taxon>Pseudomonadati</taxon>
        <taxon>Pseudomonadota</taxon>
        <taxon>Alphaproteobacteria</taxon>
        <taxon>Hyphomicrobiales</taxon>
        <taxon>Phreatobacteraceae</taxon>
        <taxon>Candidatus Raskinella</taxon>
    </lineage>
</organism>
<reference evidence="6 7" key="1">
    <citation type="journal article" date="2017" name="Water Res.">
        <title>Comammox in drinking water systems.</title>
        <authorList>
            <person name="Wang Y."/>
            <person name="Ma L."/>
            <person name="Mao Y."/>
            <person name="Jiang X."/>
            <person name="Xia Y."/>
            <person name="Yu K."/>
            <person name="Li B."/>
            <person name="Zhang T."/>
        </authorList>
    </citation>
    <scope>NUCLEOTIDE SEQUENCE [LARGE SCALE GENOMIC DNA]</scope>
    <source>
        <strain evidence="6">SG_bin8</strain>
    </source>
</reference>
<comment type="caution">
    <text evidence="6">The sequence shown here is derived from an EMBL/GenBank/DDBJ whole genome shotgun (WGS) entry which is preliminary data.</text>
</comment>
<dbReference type="STRING" id="1827387.A4S15_00640"/>
<dbReference type="PROSITE" id="PS51503">
    <property type="entry name" value="HIG1"/>
    <property type="match status" value="1"/>
</dbReference>
<protein>
    <recommendedName>
        <fullName evidence="5">HIG1 domain-containing protein</fullName>
    </recommendedName>
</protein>
<feature type="transmembrane region" description="Helical" evidence="4">
    <location>
        <begin position="45"/>
        <end position="62"/>
    </location>
</feature>
<proteinExistence type="predicted"/>